<dbReference type="InterPro" id="IPR007166">
    <property type="entry name" value="Class3_signal_pept_motif"/>
</dbReference>
<evidence type="ECO:0000313" key="2">
    <source>
        <dbReference type="EMBL" id="KXA92487.1"/>
    </source>
</evidence>
<keyword evidence="3" id="KW-1185">Reference proteome</keyword>
<name>A0A133UE50_9EURY</name>
<gene>
    <name evidence="2" type="ORF">AKJ64_02995</name>
</gene>
<keyword evidence="1" id="KW-0812">Transmembrane</keyword>
<protein>
    <recommendedName>
        <fullName evidence="4">Class III signal peptide-containing protein</fullName>
    </recommendedName>
</protein>
<keyword evidence="1" id="KW-1133">Transmembrane helix</keyword>
<sequence length="61" mass="6433">MGILSEEKAQGATEYLLMLAAVLIIVAAAVYYVVGMKGTASTVIENQENQIEENLTSGQGT</sequence>
<dbReference type="Pfam" id="PF04021">
    <property type="entry name" value="Class_IIIsignal"/>
    <property type="match status" value="1"/>
</dbReference>
<evidence type="ECO:0008006" key="4">
    <source>
        <dbReference type="Google" id="ProtNLM"/>
    </source>
</evidence>
<organism evidence="2 3">
    <name type="scientific">candidate division MSBL1 archaeon SCGC-AAA259E17</name>
    <dbReference type="NCBI Taxonomy" id="1698263"/>
    <lineage>
        <taxon>Archaea</taxon>
        <taxon>Methanobacteriati</taxon>
        <taxon>Methanobacteriota</taxon>
        <taxon>candidate division MSBL1</taxon>
    </lineage>
</organism>
<comment type="caution">
    <text evidence="2">The sequence shown here is derived from an EMBL/GenBank/DDBJ whole genome shotgun (WGS) entry which is preliminary data.</text>
</comment>
<dbReference type="AlphaFoldDB" id="A0A133UE50"/>
<accession>A0A133UE50</accession>
<dbReference type="EMBL" id="LHXN01000048">
    <property type="protein sequence ID" value="KXA92487.1"/>
    <property type="molecule type" value="Genomic_DNA"/>
</dbReference>
<proteinExistence type="predicted"/>
<keyword evidence="1" id="KW-0472">Membrane</keyword>
<evidence type="ECO:0000313" key="3">
    <source>
        <dbReference type="Proteomes" id="UP000070373"/>
    </source>
</evidence>
<feature type="transmembrane region" description="Helical" evidence="1">
    <location>
        <begin position="15"/>
        <end position="34"/>
    </location>
</feature>
<reference evidence="2 3" key="1">
    <citation type="journal article" date="2016" name="Sci. Rep.">
        <title>Metabolic traits of an uncultured archaeal lineage -MSBL1- from brine pools of the Red Sea.</title>
        <authorList>
            <person name="Mwirichia R."/>
            <person name="Alam I."/>
            <person name="Rashid M."/>
            <person name="Vinu M."/>
            <person name="Ba-Alawi W."/>
            <person name="Anthony Kamau A."/>
            <person name="Kamanda Ngugi D."/>
            <person name="Goker M."/>
            <person name="Klenk H.P."/>
            <person name="Bajic V."/>
            <person name="Stingl U."/>
        </authorList>
    </citation>
    <scope>NUCLEOTIDE SEQUENCE [LARGE SCALE GENOMIC DNA]</scope>
    <source>
        <strain evidence="2">SCGC-AAA259E17</strain>
    </source>
</reference>
<dbReference type="Proteomes" id="UP000070373">
    <property type="component" value="Unassembled WGS sequence"/>
</dbReference>
<evidence type="ECO:0000256" key="1">
    <source>
        <dbReference type="SAM" id="Phobius"/>
    </source>
</evidence>